<name>A0ACB4UPC2_9ACTN</name>
<sequence length="384" mass="41053">MSMAISSDESSVLAQLPEVMAMDRITVRTERPYDVVVGAGASRLLTDVACGRRVALIHPASVTEQARELNALPTDSVEIIVPDAEQAKTPECLLTCWQRLAEAGFTRDDLVVSLGGGAATDLAGFVAATWLRGVDVVHLPTTVLAMADAAIGGKTGINLVSGKNLVGAFHQPLAVLCDTDLLGSLNGREVRSGLAEIVKCGFIADPSILECIRAAPQAVLDTGSEQFRTVLEAAVRVKAAVVASDPHEQTSHGDDVGRERLNYGHTLGHAVEAHEHFTWRHGEADAIGMIFAAELSHRYLGLSENVVSLTRTILSDLGLPVSFDDVAWSDLRATMALDKKTRMDPTTGRRVLRFVGIRAPGSVAMIVDPDEDALAKCYRSLRTD</sequence>
<protein>
    <submittedName>
        <fullName evidence="1">3-dehydroquinate synthase</fullName>
    </submittedName>
</protein>
<accession>A0ACB4UPC2</accession>
<organism evidence="1 2">
    <name type="scientific">Cutibacterium granulosum TM11</name>
    <dbReference type="NCBI Taxonomy" id="1292373"/>
    <lineage>
        <taxon>Bacteria</taxon>
        <taxon>Bacillati</taxon>
        <taxon>Actinomycetota</taxon>
        <taxon>Actinomycetes</taxon>
        <taxon>Propionibacteriales</taxon>
        <taxon>Propionibacteriaceae</taxon>
        <taxon>Cutibacterium</taxon>
    </lineage>
</organism>
<reference evidence="1 2" key="1">
    <citation type="journal article" date="2013" name="BMC Genomics">
        <title>Comparative genomics reveals distinct host-interacting traits of three major human-associated propionibacteria.</title>
        <authorList>
            <person name="Mak T.N."/>
            <person name="Schmid M."/>
            <person name="Brzuszkiewicz E."/>
            <person name="Zeng G."/>
            <person name="Meyer R."/>
            <person name="Sfanos K.S."/>
            <person name="Brinkmann V."/>
            <person name="Meyer T.F."/>
            <person name="Bruggemann H."/>
        </authorList>
    </citation>
    <scope>NUCLEOTIDE SEQUENCE [LARGE SCALE GENOMIC DNA]</scope>
    <source>
        <strain evidence="1 2">TM11</strain>
    </source>
</reference>
<proteinExistence type="predicted"/>
<keyword evidence="2" id="KW-1185">Reference proteome</keyword>
<dbReference type="EMBL" id="AOST01000039">
    <property type="protein sequence ID" value="ERF66844.1"/>
    <property type="molecule type" value="Genomic_DNA"/>
</dbReference>
<dbReference type="Proteomes" id="UP000053711">
    <property type="component" value="Unassembled WGS sequence"/>
</dbReference>
<evidence type="ECO:0000313" key="2">
    <source>
        <dbReference type="Proteomes" id="UP000053711"/>
    </source>
</evidence>
<evidence type="ECO:0000313" key="1">
    <source>
        <dbReference type="EMBL" id="ERF66844.1"/>
    </source>
</evidence>
<gene>
    <name evidence="1" type="ORF">H640_04203</name>
</gene>
<comment type="caution">
    <text evidence="1">The sequence shown here is derived from an EMBL/GenBank/DDBJ whole genome shotgun (WGS) entry which is preliminary data.</text>
</comment>